<feature type="domain" description="PepSY" evidence="3">
    <location>
        <begin position="133"/>
        <end position="188"/>
    </location>
</feature>
<evidence type="ECO:0000256" key="1">
    <source>
        <dbReference type="SAM" id="MobiDB-lite"/>
    </source>
</evidence>
<accession>A0A841RJQ6</accession>
<keyword evidence="5" id="KW-1185">Reference proteome</keyword>
<dbReference type="InterPro" id="IPR025711">
    <property type="entry name" value="PepSY"/>
</dbReference>
<name>A0A841RJQ6_9BACI</name>
<organism evidence="4 5">
    <name type="scientific">Gracilibacillus halotolerans</name>
    <dbReference type="NCBI Taxonomy" id="74386"/>
    <lineage>
        <taxon>Bacteria</taxon>
        <taxon>Bacillati</taxon>
        <taxon>Bacillota</taxon>
        <taxon>Bacilli</taxon>
        <taxon>Bacillales</taxon>
        <taxon>Bacillaceae</taxon>
        <taxon>Gracilibacillus</taxon>
    </lineage>
</organism>
<feature type="compositionally biased region" description="Polar residues" evidence="1">
    <location>
        <begin position="104"/>
        <end position="114"/>
    </location>
</feature>
<dbReference type="Proteomes" id="UP000572212">
    <property type="component" value="Unassembled WGS sequence"/>
</dbReference>
<feature type="region of interest" description="Disordered" evidence="1">
    <location>
        <begin position="99"/>
        <end position="129"/>
    </location>
</feature>
<feature type="signal peptide" evidence="2">
    <location>
        <begin position="1"/>
        <end position="21"/>
    </location>
</feature>
<evidence type="ECO:0000313" key="4">
    <source>
        <dbReference type="EMBL" id="MBB6512739.1"/>
    </source>
</evidence>
<dbReference type="AlphaFoldDB" id="A0A841RJQ6"/>
<feature type="chain" id="PRO_5032371903" evidence="2">
    <location>
        <begin position="22"/>
        <end position="195"/>
    </location>
</feature>
<dbReference type="EMBL" id="JACHON010000004">
    <property type="protein sequence ID" value="MBB6512739.1"/>
    <property type="molecule type" value="Genomic_DNA"/>
</dbReference>
<evidence type="ECO:0000259" key="3">
    <source>
        <dbReference type="Pfam" id="PF03413"/>
    </source>
</evidence>
<evidence type="ECO:0000313" key="5">
    <source>
        <dbReference type="Proteomes" id="UP000572212"/>
    </source>
</evidence>
<dbReference type="Gene3D" id="3.10.450.40">
    <property type="match status" value="2"/>
</dbReference>
<dbReference type="RefSeq" id="WP_184246551.1">
    <property type="nucleotide sequence ID" value="NZ_BAAACU010000028.1"/>
</dbReference>
<evidence type="ECO:0000256" key="2">
    <source>
        <dbReference type="SAM" id="SignalP"/>
    </source>
</evidence>
<gene>
    <name evidence="4" type="ORF">GGQ92_001525</name>
</gene>
<protein>
    <submittedName>
        <fullName evidence="4">Putative membrane protein YkoI</fullName>
    </submittedName>
</protein>
<keyword evidence="2" id="KW-0732">Signal</keyword>
<dbReference type="Pfam" id="PF03413">
    <property type="entry name" value="PepSY"/>
    <property type="match status" value="2"/>
</dbReference>
<proteinExistence type="predicted"/>
<sequence>MKNKFFIPVLGGLIVTGGVFAALTINSDSASAELSKEEAMEKIQTQFPGEVVELEFEKEGSKKVYEIEIKGTDRHYELEVDADTGEVLKIEEEVFSGKKASKEQAGSNQAVQTADDNGDSKNTTKKTDKDSIISVSEVEAIAHDFFDGKIEELELDEDDGRLYYEVEMYSSTHEVELDIDAYTGELLSISKEKED</sequence>
<comment type="caution">
    <text evidence="4">The sequence shown here is derived from an EMBL/GenBank/DDBJ whole genome shotgun (WGS) entry which is preliminary data.</text>
</comment>
<reference evidence="4 5" key="1">
    <citation type="submission" date="2020-08" db="EMBL/GenBank/DDBJ databases">
        <title>Genomic Encyclopedia of Type Strains, Phase IV (KMG-IV): sequencing the most valuable type-strain genomes for metagenomic binning, comparative biology and taxonomic classification.</title>
        <authorList>
            <person name="Goeker M."/>
        </authorList>
    </citation>
    <scope>NUCLEOTIDE SEQUENCE [LARGE SCALE GENOMIC DNA]</scope>
    <source>
        <strain evidence="4 5">DSM 11805</strain>
    </source>
</reference>
<feature type="domain" description="PepSY" evidence="3">
    <location>
        <begin position="34"/>
        <end position="91"/>
    </location>
</feature>